<organism evidence="1 2">
    <name type="scientific">Solanum commersonii</name>
    <name type="common">Commerson's wild potato</name>
    <name type="synonym">Commerson's nightshade</name>
    <dbReference type="NCBI Taxonomy" id="4109"/>
    <lineage>
        <taxon>Eukaryota</taxon>
        <taxon>Viridiplantae</taxon>
        <taxon>Streptophyta</taxon>
        <taxon>Embryophyta</taxon>
        <taxon>Tracheophyta</taxon>
        <taxon>Spermatophyta</taxon>
        <taxon>Magnoliopsida</taxon>
        <taxon>eudicotyledons</taxon>
        <taxon>Gunneridae</taxon>
        <taxon>Pentapetalae</taxon>
        <taxon>asterids</taxon>
        <taxon>lamiids</taxon>
        <taxon>Solanales</taxon>
        <taxon>Solanaceae</taxon>
        <taxon>Solanoideae</taxon>
        <taxon>Solaneae</taxon>
        <taxon>Solanum</taxon>
    </lineage>
</organism>
<keyword evidence="2" id="KW-1185">Reference proteome</keyword>
<proteinExistence type="predicted"/>
<dbReference type="PANTHER" id="PTHR46562:SF1">
    <property type="entry name" value="SERINE_THREONINE-PROTEIN KINASE ULK4"/>
    <property type="match status" value="1"/>
</dbReference>
<dbReference type="GO" id="GO:0008017">
    <property type="term" value="F:microtubule binding"/>
    <property type="evidence" value="ECO:0007669"/>
    <property type="project" value="InterPro"/>
</dbReference>
<dbReference type="OrthoDB" id="1724986at2759"/>
<gene>
    <name evidence="1" type="ORF">H5410_027678</name>
</gene>
<evidence type="ECO:0000313" key="2">
    <source>
        <dbReference type="Proteomes" id="UP000824120"/>
    </source>
</evidence>
<dbReference type="PANTHER" id="PTHR46562">
    <property type="entry name" value="SERINE/THREONINE-KINASE ULK4-LIKE PROTEIN-RELATED"/>
    <property type="match status" value="1"/>
</dbReference>
<protein>
    <submittedName>
        <fullName evidence="1">Uncharacterized protein</fullName>
    </submittedName>
</protein>
<dbReference type="GO" id="GO:0000914">
    <property type="term" value="P:phragmoplast assembly"/>
    <property type="evidence" value="ECO:0007669"/>
    <property type="project" value="InterPro"/>
</dbReference>
<dbReference type="SUPFAM" id="SSF48371">
    <property type="entry name" value="ARM repeat"/>
    <property type="match status" value="1"/>
</dbReference>
<name>A0A9J5Z0J4_SOLCO</name>
<evidence type="ECO:0000313" key="1">
    <source>
        <dbReference type="EMBL" id="KAG5606186.1"/>
    </source>
</evidence>
<dbReference type="InterPro" id="IPR044591">
    <property type="entry name" value="RUK"/>
</dbReference>
<dbReference type="EMBL" id="JACXVP010000005">
    <property type="protein sequence ID" value="KAG5606186.1"/>
    <property type="molecule type" value="Genomic_DNA"/>
</dbReference>
<dbReference type="InterPro" id="IPR016024">
    <property type="entry name" value="ARM-type_fold"/>
</dbReference>
<sequence>MAALGELLFYISTKNEHARDNKPMEFPSKDSRPSSIWQDDITQLYALRTIENISNQGGYWTACFTSQDVITNICYIFRAPGKQEIMRLTTVSCLACLVRFSPSSIQRVMEKLSFEVMVSSLVKRNPQEQQICLNIQT</sequence>
<comment type="caution">
    <text evidence="1">The sequence shown here is derived from an EMBL/GenBank/DDBJ whole genome shotgun (WGS) entry which is preliminary data.</text>
</comment>
<accession>A0A9J5Z0J4</accession>
<reference evidence="1 2" key="1">
    <citation type="submission" date="2020-09" db="EMBL/GenBank/DDBJ databases">
        <title>De no assembly of potato wild relative species, Solanum commersonii.</title>
        <authorList>
            <person name="Cho K."/>
        </authorList>
    </citation>
    <scope>NUCLEOTIDE SEQUENCE [LARGE SCALE GENOMIC DNA]</scope>
    <source>
        <strain evidence="1">LZ3.2</strain>
        <tissue evidence="1">Leaf</tissue>
    </source>
</reference>
<dbReference type="AlphaFoldDB" id="A0A9J5Z0J4"/>
<dbReference type="Proteomes" id="UP000824120">
    <property type="component" value="Chromosome 5"/>
</dbReference>